<dbReference type="Proteomes" id="UP001139451">
    <property type="component" value="Unassembled WGS sequence"/>
</dbReference>
<sequence>MATVHVTISKVDDRGDTGASVQLITSVPTAAETMTSSGSSAQAAITPSKADGLFWSVTATANVWIAFGANPTAVSGAGHLILGGQTRDFAVTSAGEKIAVKDA</sequence>
<organism evidence="1 2">
    <name type="scientific">Sphingomonas tagetis</name>
    <dbReference type="NCBI Taxonomy" id="2949092"/>
    <lineage>
        <taxon>Bacteria</taxon>
        <taxon>Pseudomonadati</taxon>
        <taxon>Pseudomonadota</taxon>
        <taxon>Alphaproteobacteria</taxon>
        <taxon>Sphingomonadales</taxon>
        <taxon>Sphingomonadaceae</taxon>
        <taxon>Sphingomonas</taxon>
    </lineage>
</organism>
<comment type="caution">
    <text evidence="1">The sequence shown here is derived from an EMBL/GenBank/DDBJ whole genome shotgun (WGS) entry which is preliminary data.</text>
</comment>
<evidence type="ECO:0000313" key="1">
    <source>
        <dbReference type="EMBL" id="MCP3729240.1"/>
    </source>
</evidence>
<gene>
    <name evidence="1" type="ORF">M9978_02265</name>
</gene>
<proteinExistence type="predicted"/>
<name>A0A9X2HNT9_9SPHN</name>
<keyword evidence="2" id="KW-1185">Reference proteome</keyword>
<dbReference type="EMBL" id="JAMLDX010000001">
    <property type="protein sequence ID" value="MCP3729240.1"/>
    <property type="molecule type" value="Genomic_DNA"/>
</dbReference>
<dbReference type="RefSeq" id="WP_254291218.1">
    <property type="nucleotide sequence ID" value="NZ_JAMLDX010000001.1"/>
</dbReference>
<dbReference type="AlphaFoldDB" id="A0A9X2HNT9"/>
<reference evidence="1" key="1">
    <citation type="submission" date="2022-05" db="EMBL/GenBank/DDBJ databases">
        <title>Sphingomonas sp. strain MG17 Genome sequencing and assembly.</title>
        <authorList>
            <person name="Kim I."/>
        </authorList>
    </citation>
    <scope>NUCLEOTIDE SEQUENCE</scope>
    <source>
        <strain evidence="1">MG17</strain>
    </source>
</reference>
<accession>A0A9X2HNT9</accession>
<evidence type="ECO:0000313" key="2">
    <source>
        <dbReference type="Proteomes" id="UP001139451"/>
    </source>
</evidence>
<protein>
    <submittedName>
        <fullName evidence="1">Uncharacterized protein</fullName>
    </submittedName>
</protein>